<dbReference type="GO" id="GO:0016780">
    <property type="term" value="F:phosphotransferase activity, for other substituted phosphate groups"/>
    <property type="evidence" value="ECO:0007669"/>
    <property type="project" value="InterPro"/>
</dbReference>
<dbReference type="EMBL" id="QICH01000001">
    <property type="protein sequence ID" value="PXF63742.1"/>
    <property type="molecule type" value="Genomic_DNA"/>
</dbReference>
<name>A0A318D369_9GAMM</name>
<dbReference type="Proteomes" id="UP000247689">
    <property type="component" value="Unassembled WGS sequence"/>
</dbReference>
<protein>
    <recommendedName>
        <fullName evidence="4">CDP-alcohol phosphatidyltransferase</fullName>
    </recommendedName>
</protein>
<keyword evidence="3" id="KW-1185">Reference proteome</keyword>
<accession>A0A318D369</accession>
<keyword evidence="1" id="KW-0472">Membrane</keyword>
<feature type="transmembrane region" description="Helical" evidence="1">
    <location>
        <begin position="175"/>
        <end position="192"/>
    </location>
</feature>
<keyword evidence="1" id="KW-0812">Transmembrane</keyword>
<comment type="caution">
    <text evidence="2">The sequence shown here is derived from an EMBL/GenBank/DDBJ whole genome shotgun (WGS) entry which is preliminary data.</text>
</comment>
<evidence type="ECO:0008006" key="4">
    <source>
        <dbReference type="Google" id="ProtNLM"/>
    </source>
</evidence>
<evidence type="ECO:0000256" key="1">
    <source>
        <dbReference type="SAM" id="Phobius"/>
    </source>
</evidence>
<feature type="transmembrane region" description="Helical" evidence="1">
    <location>
        <begin position="115"/>
        <end position="138"/>
    </location>
</feature>
<dbReference type="GO" id="GO:0016020">
    <property type="term" value="C:membrane"/>
    <property type="evidence" value="ECO:0007669"/>
    <property type="project" value="InterPro"/>
</dbReference>
<feature type="transmembrane region" description="Helical" evidence="1">
    <location>
        <begin position="21"/>
        <end position="48"/>
    </location>
</feature>
<feature type="transmembrane region" description="Helical" evidence="1">
    <location>
        <begin position="54"/>
        <end position="76"/>
    </location>
</feature>
<dbReference type="Gene3D" id="1.20.120.1760">
    <property type="match status" value="1"/>
</dbReference>
<dbReference type="InterPro" id="IPR043130">
    <property type="entry name" value="CDP-OH_PTrfase_TM_dom"/>
</dbReference>
<dbReference type="OrthoDB" id="1034332at2"/>
<dbReference type="InterPro" id="IPR000462">
    <property type="entry name" value="CDP-OH_P_trans"/>
</dbReference>
<sequence length="196" mass="21544">MISVYQLKPKFQQMLRPLTNGLAKAGVTANQVTVFAMLLSIATGGVILWKQSLLWFYLLPAVLFLRMALNAIDGMLAREHNQKSKLGAYLNELGDVVSDVALLLPLFILPSVSPWLVGAFIFMAMLVEFVGVVAPMVGKERQYQGPMGKSDRALVLGLLGIILPLWPIVVEYLNYGLVVLVALSVFTMVNRIKVAL</sequence>
<proteinExistence type="predicted"/>
<gene>
    <name evidence="2" type="ORF">DL796_00930</name>
</gene>
<dbReference type="GO" id="GO:0008654">
    <property type="term" value="P:phospholipid biosynthetic process"/>
    <property type="evidence" value="ECO:0007669"/>
    <property type="project" value="InterPro"/>
</dbReference>
<evidence type="ECO:0000313" key="3">
    <source>
        <dbReference type="Proteomes" id="UP000247689"/>
    </source>
</evidence>
<feature type="transmembrane region" description="Helical" evidence="1">
    <location>
        <begin position="150"/>
        <end position="169"/>
    </location>
</feature>
<keyword evidence="1" id="KW-1133">Transmembrane helix</keyword>
<reference evidence="2 3" key="1">
    <citation type="submission" date="2018-05" db="EMBL/GenBank/DDBJ databases">
        <title>Kangiella spongicola genome sequence.</title>
        <authorList>
            <person name="Maclea K.S."/>
            <person name="Goen A.E."/>
            <person name="Kelley C."/>
            <person name="Underriner A."/>
            <person name="Silverwood T."/>
            <person name="Trachtenberg A.M."/>
        </authorList>
    </citation>
    <scope>NUCLEOTIDE SEQUENCE [LARGE SCALE GENOMIC DNA]</scope>
    <source>
        <strain evidence="2 3">ATCC BAA-2076</strain>
    </source>
</reference>
<dbReference type="Pfam" id="PF01066">
    <property type="entry name" value="CDP-OH_P_transf"/>
    <property type="match status" value="1"/>
</dbReference>
<dbReference type="AlphaFoldDB" id="A0A318D369"/>
<organism evidence="2 3">
    <name type="scientific">Kangiella spongicola</name>
    <dbReference type="NCBI Taxonomy" id="796379"/>
    <lineage>
        <taxon>Bacteria</taxon>
        <taxon>Pseudomonadati</taxon>
        <taxon>Pseudomonadota</taxon>
        <taxon>Gammaproteobacteria</taxon>
        <taxon>Kangiellales</taxon>
        <taxon>Kangiellaceae</taxon>
        <taxon>Kangiella</taxon>
    </lineage>
</organism>
<evidence type="ECO:0000313" key="2">
    <source>
        <dbReference type="EMBL" id="PXF63742.1"/>
    </source>
</evidence>